<dbReference type="PANTHER" id="PTHR34614:SF2">
    <property type="entry name" value="TRANSPOSASE IS4-LIKE DOMAIN-CONTAINING PROTEIN"/>
    <property type="match status" value="1"/>
</dbReference>
<evidence type="ECO:0000313" key="6">
    <source>
        <dbReference type="EMBL" id="OLP07314.1"/>
    </source>
</evidence>
<dbReference type="GO" id="GO:0004803">
    <property type="term" value="F:transposase activity"/>
    <property type="evidence" value="ECO:0007669"/>
    <property type="project" value="InterPro"/>
</dbReference>
<dbReference type="Pfam" id="PF01609">
    <property type="entry name" value="DDE_Tnp_1"/>
    <property type="match status" value="1"/>
</dbReference>
<feature type="domain" description="Transposase IS4-like" evidence="3">
    <location>
        <begin position="178"/>
        <end position="499"/>
    </location>
</feature>
<dbReference type="EMBL" id="MSYM01000007">
    <property type="protein sequence ID" value="OLP07911.1"/>
    <property type="molecule type" value="Genomic_DNA"/>
</dbReference>
<proteinExistence type="predicted"/>
<dbReference type="GO" id="GO:0006313">
    <property type="term" value="P:DNA transposition"/>
    <property type="evidence" value="ECO:0007669"/>
    <property type="project" value="InterPro"/>
</dbReference>
<evidence type="ECO:0000259" key="3">
    <source>
        <dbReference type="Pfam" id="PF01609"/>
    </source>
</evidence>
<protein>
    <submittedName>
        <fullName evidence="5">Transposase DDE domain protein</fullName>
    </submittedName>
</protein>
<dbReference type="RefSeq" id="WP_075585441.1">
    <property type="nucleotide sequence ID" value="NZ_MSYM01000007.1"/>
</dbReference>
<feature type="transmembrane region" description="Helical" evidence="2">
    <location>
        <begin position="486"/>
        <end position="503"/>
    </location>
</feature>
<evidence type="ECO:0000256" key="1">
    <source>
        <dbReference type="SAM" id="MobiDB-lite"/>
    </source>
</evidence>
<name>A0A1Q8YAS9_9BURK</name>
<evidence type="ECO:0000313" key="8">
    <source>
        <dbReference type="EMBL" id="OLP07911.1"/>
    </source>
</evidence>
<evidence type="ECO:0000313" key="5">
    <source>
        <dbReference type="EMBL" id="OLP05092.1"/>
    </source>
</evidence>
<evidence type="ECO:0000313" key="4">
    <source>
        <dbReference type="EMBL" id="OLP04784.1"/>
    </source>
</evidence>
<dbReference type="Proteomes" id="UP000185911">
    <property type="component" value="Unassembled WGS sequence"/>
</dbReference>
<dbReference type="SUPFAM" id="SSF53098">
    <property type="entry name" value="Ribonuclease H-like"/>
    <property type="match status" value="1"/>
</dbReference>
<accession>A0A1Q8YAS9</accession>
<keyword evidence="9" id="KW-1185">Reference proteome</keyword>
<dbReference type="EMBL" id="MSYM01000007">
    <property type="protein sequence ID" value="OLP07811.1"/>
    <property type="molecule type" value="Genomic_DNA"/>
</dbReference>
<feature type="region of interest" description="Disordered" evidence="1">
    <location>
        <begin position="371"/>
        <end position="393"/>
    </location>
</feature>
<reference evidence="5 9" key="1">
    <citation type="submission" date="2017-01" db="EMBL/GenBank/DDBJ databases">
        <title>Genome sequence of Rhodoferax antarcticus ANT.BR, a psychrophilic purple nonsulfur bacterium from an Antarctic microbial mat.</title>
        <authorList>
            <person name="Baker J."/>
            <person name="Riester C."/>
            <person name="Skinner B."/>
            <person name="Newell A."/>
            <person name="Swingley W."/>
            <person name="Madigan M."/>
            <person name="Jung D."/>
            <person name="Asao M."/>
            <person name="Chen M."/>
            <person name="Loughlin P."/>
            <person name="Pan H."/>
            <person name="Lin S."/>
            <person name="Li N."/>
            <person name="Shaw J."/>
            <person name="Prado M."/>
            <person name="Sherman C."/>
            <person name="Li X."/>
            <person name="Tang J."/>
            <person name="Blankenship R."/>
            <person name="Zhao T."/>
            <person name="Touchman J."/>
            <person name="Sattley M."/>
        </authorList>
    </citation>
    <scope>NUCLEOTIDE SEQUENCE [LARGE SCALE GENOMIC DNA]</scope>
    <source>
        <strain evidence="5 9">ANT.BR</strain>
    </source>
</reference>
<evidence type="ECO:0000313" key="7">
    <source>
        <dbReference type="EMBL" id="OLP07811.1"/>
    </source>
</evidence>
<gene>
    <name evidence="7" type="ORF">BLL52_0907</name>
    <name evidence="8" type="ORF">BLL52_1009</name>
    <name evidence="6" type="ORF">BLL52_1144</name>
    <name evidence="4" type="ORF">BLL52_3600</name>
    <name evidence="5" type="ORF">BLL52_3912</name>
</gene>
<dbReference type="InterPro" id="IPR047654">
    <property type="entry name" value="IS1634_transpos"/>
</dbReference>
<dbReference type="GO" id="GO:0003677">
    <property type="term" value="F:DNA binding"/>
    <property type="evidence" value="ECO:0007669"/>
    <property type="project" value="InterPro"/>
</dbReference>
<comment type="caution">
    <text evidence="5">The sequence shown here is derived from an EMBL/GenBank/DDBJ whole genome shotgun (WGS) entry which is preliminary data.</text>
</comment>
<keyword evidence="2" id="KW-0472">Membrane</keyword>
<sequence>MFIKVTQSGGRRYAQLVESFRNDEGKPRQRTVCTLGRLESGGDVDTLIASLQRARGIAPAASALDDLRFTDSRHAGDIWALSELWRTLGFDDLATSWRRSKTEIDVLTCLRLMVFNRLCDPGSKLGVLRWLQTVALPAGSGIVTEHQHLLRAMDVLDEHSDKLKLRLATLMRPLIDQDLSVVFYDLTTVAVTGQTDLQDDVRAYGLAKSGLIERQFMLSLVQTCEGLPIAHEVHPGNTAEAKTLLPMIRGLLVRYPLKRVVLIADRGLLSTANIEELDKLQAQLKKDGRDVAVEYILAVPAARYGDFADDLQKLHKGQDATQEWCGETKWSDSRLVVAHDPVAANRRTTARDNTMAELLKLGQQCSVKLDAQDESQRAGQKNKSKGRPMSDSGTKARFYHAVKDAHMAHLIKVDLKADLFSYSIDEDKKRYLELLDGKLLLVTNTNAPAAEVVQRYKSLADIERGFRVLKSDIEIGPVYHRLPQRIRAHALICFMALVLYRVMRMRLKAAKRSESPSTLLESLKRIHQQTVQSGDGKTLAGLTEITPAQKSLFTALDLTPPTPSDLAKPVL</sequence>
<dbReference type="EMBL" id="MSYM01000018">
    <property type="protein sequence ID" value="OLP04784.1"/>
    <property type="molecule type" value="Genomic_DNA"/>
</dbReference>
<organism evidence="5 9">
    <name type="scientific">Rhodoferax antarcticus ANT.BR</name>
    <dbReference type="NCBI Taxonomy" id="1111071"/>
    <lineage>
        <taxon>Bacteria</taxon>
        <taxon>Pseudomonadati</taxon>
        <taxon>Pseudomonadota</taxon>
        <taxon>Betaproteobacteria</taxon>
        <taxon>Burkholderiales</taxon>
        <taxon>Comamonadaceae</taxon>
        <taxon>Rhodoferax</taxon>
    </lineage>
</organism>
<evidence type="ECO:0000313" key="9">
    <source>
        <dbReference type="Proteomes" id="UP000185911"/>
    </source>
</evidence>
<dbReference type="InterPro" id="IPR012337">
    <property type="entry name" value="RNaseH-like_sf"/>
</dbReference>
<dbReference type="InterPro" id="IPR002559">
    <property type="entry name" value="Transposase_11"/>
</dbReference>
<keyword evidence="2" id="KW-0812">Transmembrane</keyword>
<dbReference type="EMBL" id="MSYM01000018">
    <property type="protein sequence ID" value="OLP05092.1"/>
    <property type="molecule type" value="Genomic_DNA"/>
</dbReference>
<dbReference type="AlphaFoldDB" id="A0A1Q8YAS9"/>
<keyword evidence="2" id="KW-1133">Transmembrane helix</keyword>
<dbReference type="EMBL" id="MSYM01000008">
    <property type="protein sequence ID" value="OLP07314.1"/>
    <property type="molecule type" value="Genomic_DNA"/>
</dbReference>
<evidence type="ECO:0000256" key="2">
    <source>
        <dbReference type="SAM" id="Phobius"/>
    </source>
</evidence>
<dbReference type="PANTHER" id="PTHR34614">
    <property type="match status" value="1"/>
</dbReference>
<dbReference type="NCBIfam" id="NF033559">
    <property type="entry name" value="transpos_IS1634"/>
    <property type="match status" value="1"/>
</dbReference>